<comment type="caution">
    <text evidence="2">The sequence shown here is derived from an EMBL/GenBank/DDBJ whole genome shotgun (WGS) entry which is preliminary data.</text>
</comment>
<dbReference type="RefSeq" id="WP_169236476.1">
    <property type="nucleotide sequence ID" value="NZ_JABBGI010000034.1"/>
</dbReference>
<dbReference type="CDD" id="cd00093">
    <property type="entry name" value="HTH_XRE"/>
    <property type="match status" value="1"/>
</dbReference>
<dbReference type="InterPro" id="IPR001387">
    <property type="entry name" value="Cro/C1-type_HTH"/>
</dbReference>
<dbReference type="Gene3D" id="1.10.260.40">
    <property type="entry name" value="lambda repressor-like DNA-binding domains"/>
    <property type="match status" value="1"/>
</dbReference>
<protein>
    <submittedName>
        <fullName evidence="2">Helix-turn-helix transcriptional regulator</fullName>
    </submittedName>
</protein>
<evidence type="ECO:0000313" key="3">
    <source>
        <dbReference type="Proteomes" id="UP000544054"/>
    </source>
</evidence>
<feature type="domain" description="HTH cro/C1-type" evidence="1">
    <location>
        <begin position="19"/>
        <end position="75"/>
    </location>
</feature>
<dbReference type="Proteomes" id="UP000544054">
    <property type="component" value="Unassembled WGS sequence"/>
</dbReference>
<accession>A0A7Y0FTT4</accession>
<evidence type="ECO:0000259" key="1">
    <source>
        <dbReference type="PROSITE" id="PS50943"/>
    </source>
</evidence>
<gene>
    <name evidence="2" type="ORF">HHL23_19765</name>
</gene>
<name>A0A7Y0FTT4_9FLAO</name>
<dbReference type="SUPFAM" id="SSF47413">
    <property type="entry name" value="lambda repressor-like DNA-binding domains"/>
    <property type="match status" value="1"/>
</dbReference>
<reference evidence="2 3" key="1">
    <citation type="submission" date="2020-04" db="EMBL/GenBank/DDBJ databases">
        <title>Chryseobacterium sp. RP-3-3 sp. nov., isolated from Jeju soil.</title>
        <authorList>
            <person name="Dahal R.H."/>
        </authorList>
    </citation>
    <scope>NUCLEOTIDE SEQUENCE [LARGE SCALE GENOMIC DNA]</scope>
    <source>
        <strain evidence="2 3">RP-3-3</strain>
    </source>
</reference>
<proteinExistence type="predicted"/>
<organism evidence="2 3">
    <name type="scientific">Chryseobacterium antibioticum</name>
    <dbReference type="NCBI Taxonomy" id="2728847"/>
    <lineage>
        <taxon>Bacteria</taxon>
        <taxon>Pseudomonadati</taxon>
        <taxon>Bacteroidota</taxon>
        <taxon>Flavobacteriia</taxon>
        <taxon>Flavobacteriales</taxon>
        <taxon>Weeksellaceae</taxon>
        <taxon>Chryseobacterium group</taxon>
        <taxon>Chryseobacterium</taxon>
    </lineage>
</organism>
<dbReference type="SMART" id="SM00530">
    <property type="entry name" value="HTH_XRE"/>
    <property type="match status" value="1"/>
</dbReference>
<evidence type="ECO:0000313" key="2">
    <source>
        <dbReference type="EMBL" id="NML72016.1"/>
    </source>
</evidence>
<dbReference type="PROSITE" id="PS50943">
    <property type="entry name" value="HTH_CROC1"/>
    <property type="match status" value="1"/>
</dbReference>
<dbReference type="EMBL" id="JABBGI010000034">
    <property type="protein sequence ID" value="NML72016.1"/>
    <property type="molecule type" value="Genomic_DNA"/>
</dbReference>
<dbReference type="InterPro" id="IPR010982">
    <property type="entry name" value="Lambda_DNA-bd_dom_sf"/>
</dbReference>
<sequence length="83" mass="9699">MAKLNELDKELRTKIILRVRELREEYEDNQSKFAGELGLDKQLLNNWESLSNNRGISIYSINKICKGLDISLKDFFDSTIFSE</sequence>
<dbReference type="GO" id="GO:0003677">
    <property type="term" value="F:DNA binding"/>
    <property type="evidence" value="ECO:0007669"/>
    <property type="project" value="InterPro"/>
</dbReference>
<dbReference type="AlphaFoldDB" id="A0A7Y0FTT4"/>
<keyword evidence="3" id="KW-1185">Reference proteome</keyword>